<keyword evidence="1" id="KW-0812">Transmembrane</keyword>
<feature type="transmembrane region" description="Helical" evidence="1">
    <location>
        <begin position="37"/>
        <end position="55"/>
    </location>
</feature>
<evidence type="ECO:0000259" key="2">
    <source>
        <dbReference type="Pfam" id="PF10756"/>
    </source>
</evidence>
<comment type="caution">
    <text evidence="3">The sequence shown here is derived from an EMBL/GenBank/DDBJ whole genome shotgun (WGS) entry which is preliminary data.</text>
</comment>
<proteinExistence type="predicted"/>
<keyword evidence="1" id="KW-0472">Membrane</keyword>
<gene>
    <name evidence="3" type="ORF">EDC03_2829</name>
</gene>
<sequence>MAGADGGEGLRIDTSGLDATYHSEGLPPLLTPGGRQALRTLVVGGLVALGLFAVFGPGQLAHLVPLAVFGLGGEMLARALDRTTRVSPTHLDVRPAGRRRVVPWDDVRELVPPTAFGDGGRAHLADGTTVPLPNVPAEHVERLGAAIEEARRREHGAREGAS</sequence>
<feature type="domain" description="Low molecular weight protein antigen 6 PH" evidence="2">
    <location>
        <begin position="84"/>
        <end position="151"/>
    </location>
</feature>
<name>A0A3N1GAQ5_9ACTN</name>
<dbReference type="AlphaFoldDB" id="A0A3N1GAQ5"/>
<keyword evidence="4" id="KW-1185">Reference proteome</keyword>
<organism evidence="3 4">
    <name type="scientific">Pseudokineococcus lusitanus</name>
    <dbReference type="NCBI Taxonomy" id="763993"/>
    <lineage>
        <taxon>Bacteria</taxon>
        <taxon>Bacillati</taxon>
        <taxon>Actinomycetota</taxon>
        <taxon>Actinomycetes</taxon>
        <taxon>Kineosporiales</taxon>
        <taxon>Kineosporiaceae</taxon>
        <taxon>Pseudokineococcus</taxon>
    </lineage>
</organism>
<dbReference type="Proteomes" id="UP000276232">
    <property type="component" value="Unassembled WGS sequence"/>
</dbReference>
<dbReference type="InterPro" id="IPR019692">
    <property type="entry name" value="CFP-6_PH"/>
</dbReference>
<dbReference type="InParanoid" id="A0A3N1GAQ5"/>
<keyword evidence="1" id="KW-1133">Transmembrane helix</keyword>
<dbReference type="Pfam" id="PF10756">
    <property type="entry name" value="bPH_6"/>
    <property type="match status" value="1"/>
</dbReference>
<accession>A0A3N1GAQ5</accession>
<reference evidence="3 4" key="1">
    <citation type="journal article" date="2015" name="Stand. Genomic Sci.">
        <title>Genomic Encyclopedia of Bacterial and Archaeal Type Strains, Phase III: the genomes of soil and plant-associated and newly described type strains.</title>
        <authorList>
            <person name="Whitman W.B."/>
            <person name="Woyke T."/>
            <person name="Klenk H.P."/>
            <person name="Zhou Y."/>
            <person name="Lilburn T.G."/>
            <person name="Beck B.J."/>
            <person name="De Vos P."/>
            <person name="Vandamme P."/>
            <person name="Eisen J.A."/>
            <person name="Garrity G."/>
            <person name="Hugenholtz P."/>
            <person name="Kyrpides N.C."/>
        </authorList>
    </citation>
    <scope>NUCLEOTIDE SEQUENCE [LARGE SCALE GENOMIC DNA]</scope>
    <source>
        <strain evidence="3 4">CECT 7306</strain>
    </source>
</reference>
<evidence type="ECO:0000313" key="4">
    <source>
        <dbReference type="Proteomes" id="UP000276232"/>
    </source>
</evidence>
<evidence type="ECO:0000313" key="3">
    <source>
        <dbReference type="EMBL" id="ROP27304.1"/>
    </source>
</evidence>
<evidence type="ECO:0000256" key="1">
    <source>
        <dbReference type="SAM" id="Phobius"/>
    </source>
</evidence>
<protein>
    <submittedName>
        <fullName evidence="3">PH (Pleckstrin Homology) domain-containing protein</fullName>
    </submittedName>
</protein>
<dbReference type="EMBL" id="RJKN01000007">
    <property type="protein sequence ID" value="ROP27304.1"/>
    <property type="molecule type" value="Genomic_DNA"/>
</dbReference>